<dbReference type="PRINTS" id="PR00412">
    <property type="entry name" value="EPOXHYDRLASE"/>
</dbReference>
<comment type="similarity">
    <text evidence="2">Belongs to the AB hydrolase superfamily. Epoxide hydrolase family.</text>
</comment>
<dbReference type="SUPFAM" id="SSF53474">
    <property type="entry name" value="alpha/beta-Hydrolases"/>
    <property type="match status" value="1"/>
</dbReference>
<dbReference type="STRING" id="68775.A0A5C3LE43"/>
<dbReference type="AlphaFoldDB" id="A0A5C3LE43"/>
<dbReference type="PANTHER" id="PTHR43329">
    <property type="entry name" value="EPOXIDE HYDROLASE"/>
    <property type="match status" value="1"/>
</dbReference>
<feature type="non-terminal residue" evidence="4">
    <location>
        <position position="281"/>
    </location>
</feature>
<name>A0A5C3LE43_9AGAR</name>
<organism evidence="4 5">
    <name type="scientific">Crucibulum laeve</name>
    <dbReference type="NCBI Taxonomy" id="68775"/>
    <lineage>
        <taxon>Eukaryota</taxon>
        <taxon>Fungi</taxon>
        <taxon>Dikarya</taxon>
        <taxon>Basidiomycota</taxon>
        <taxon>Agaricomycotina</taxon>
        <taxon>Agaricomycetes</taxon>
        <taxon>Agaricomycetidae</taxon>
        <taxon>Agaricales</taxon>
        <taxon>Agaricineae</taxon>
        <taxon>Nidulariaceae</taxon>
        <taxon>Crucibulum</taxon>
    </lineage>
</organism>
<dbReference type="OrthoDB" id="408373at2759"/>
<dbReference type="InterPro" id="IPR029058">
    <property type="entry name" value="AB_hydrolase_fold"/>
</dbReference>
<dbReference type="InterPro" id="IPR000639">
    <property type="entry name" value="Epox_hydrolase-like"/>
</dbReference>
<evidence type="ECO:0000256" key="1">
    <source>
        <dbReference type="ARBA" id="ARBA00022801"/>
    </source>
</evidence>
<sequence length="281" mass="32141">MIGFPSTAQDWAPQFKYLTERDYGVIAPDMLGYGGTDKPEDADAYRATPLANDMVDILDKENTQAAVVVSHDWGVIAASRLVNIYPQRVSAMAFLSLGYFPPNPNWSWEKAISEYHKEIGYDLFGYWEFFSSSDAAKLIETNLDSFYSLLFPEDPKLWMTDMAPRGKFREWVESNKQAGLPSYWTPEERRQHQARLMHGGLTGPLNWYAARVRSLDNEDDSRIPLENYNIKVPTLFVASPKDYICLSSPNEMILKQYASNLTVREIDTDHWVMMAAPNELN</sequence>
<feature type="domain" description="AB hydrolase-1" evidence="3">
    <location>
        <begin position="3"/>
        <end position="274"/>
    </location>
</feature>
<dbReference type="EMBL" id="ML214146">
    <property type="protein sequence ID" value="TFK30962.1"/>
    <property type="molecule type" value="Genomic_DNA"/>
</dbReference>
<gene>
    <name evidence="4" type="ORF">BDQ12DRAFT_406355</name>
</gene>
<dbReference type="GO" id="GO:0016787">
    <property type="term" value="F:hydrolase activity"/>
    <property type="evidence" value="ECO:0007669"/>
    <property type="project" value="UniProtKB-KW"/>
</dbReference>
<evidence type="ECO:0000259" key="3">
    <source>
        <dbReference type="Pfam" id="PF00561"/>
    </source>
</evidence>
<reference evidence="4 5" key="1">
    <citation type="journal article" date="2019" name="Nat. Ecol. Evol.">
        <title>Megaphylogeny resolves global patterns of mushroom evolution.</title>
        <authorList>
            <person name="Varga T."/>
            <person name="Krizsan K."/>
            <person name="Foldi C."/>
            <person name="Dima B."/>
            <person name="Sanchez-Garcia M."/>
            <person name="Sanchez-Ramirez S."/>
            <person name="Szollosi G.J."/>
            <person name="Szarkandi J.G."/>
            <person name="Papp V."/>
            <person name="Albert L."/>
            <person name="Andreopoulos W."/>
            <person name="Angelini C."/>
            <person name="Antonin V."/>
            <person name="Barry K.W."/>
            <person name="Bougher N.L."/>
            <person name="Buchanan P."/>
            <person name="Buyck B."/>
            <person name="Bense V."/>
            <person name="Catcheside P."/>
            <person name="Chovatia M."/>
            <person name="Cooper J."/>
            <person name="Damon W."/>
            <person name="Desjardin D."/>
            <person name="Finy P."/>
            <person name="Geml J."/>
            <person name="Haridas S."/>
            <person name="Hughes K."/>
            <person name="Justo A."/>
            <person name="Karasinski D."/>
            <person name="Kautmanova I."/>
            <person name="Kiss B."/>
            <person name="Kocsube S."/>
            <person name="Kotiranta H."/>
            <person name="LaButti K.M."/>
            <person name="Lechner B.E."/>
            <person name="Liimatainen K."/>
            <person name="Lipzen A."/>
            <person name="Lukacs Z."/>
            <person name="Mihaltcheva S."/>
            <person name="Morgado L.N."/>
            <person name="Niskanen T."/>
            <person name="Noordeloos M.E."/>
            <person name="Ohm R.A."/>
            <person name="Ortiz-Santana B."/>
            <person name="Ovrebo C."/>
            <person name="Racz N."/>
            <person name="Riley R."/>
            <person name="Savchenko A."/>
            <person name="Shiryaev A."/>
            <person name="Soop K."/>
            <person name="Spirin V."/>
            <person name="Szebenyi C."/>
            <person name="Tomsovsky M."/>
            <person name="Tulloss R.E."/>
            <person name="Uehling J."/>
            <person name="Grigoriev I.V."/>
            <person name="Vagvolgyi C."/>
            <person name="Papp T."/>
            <person name="Martin F.M."/>
            <person name="Miettinen O."/>
            <person name="Hibbett D.S."/>
            <person name="Nagy L.G."/>
        </authorList>
    </citation>
    <scope>NUCLEOTIDE SEQUENCE [LARGE SCALE GENOMIC DNA]</scope>
    <source>
        <strain evidence="4 5">CBS 166.37</strain>
    </source>
</reference>
<evidence type="ECO:0000313" key="4">
    <source>
        <dbReference type="EMBL" id="TFK30962.1"/>
    </source>
</evidence>
<proteinExistence type="inferred from homology"/>
<dbReference type="Proteomes" id="UP000308652">
    <property type="component" value="Unassembled WGS sequence"/>
</dbReference>
<accession>A0A5C3LE43</accession>
<keyword evidence="1 4" id="KW-0378">Hydrolase</keyword>
<evidence type="ECO:0000256" key="2">
    <source>
        <dbReference type="ARBA" id="ARBA00038334"/>
    </source>
</evidence>
<dbReference type="Pfam" id="PF00561">
    <property type="entry name" value="Abhydrolase_1"/>
    <property type="match status" value="1"/>
</dbReference>
<evidence type="ECO:0000313" key="5">
    <source>
        <dbReference type="Proteomes" id="UP000308652"/>
    </source>
</evidence>
<keyword evidence="5" id="KW-1185">Reference proteome</keyword>
<protein>
    <submittedName>
        <fullName evidence="4">Alpha/Beta hydrolase protein</fullName>
    </submittedName>
</protein>
<dbReference type="Gene3D" id="3.40.50.1820">
    <property type="entry name" value="alpha/beta hydrolase"/>
    <property type="match status" value="1"/>
</dbReference>
<dbReference type="InterPro" id="IPR000073">
    <property type="entry name" value="AB_hydrolase_1"/>
</dbReference>